<evidence type="ECO:0000256" key="1">
    <source>
        <dbReference type="SAM" id="MobiDB-lite"/>
    </source>
</evidence>
<comment type="caution">
    <text evidence="2">The sequence shown here is derived from an EMBL/GenBank/DDBJ whole genome shotgun (WGS) entry which is preliminary data.</text>
</comment>
<evidence type="ECO:0000313" key="3">
    <source>
        <dbReference type="Proteomes" id="UP000275401"/>
    </source>
</evidence>
<proteinExistence type="predicted"/>
<dbReference type="RefSeq" id="WP_123099302.1">
    <property type="nucleotide sequence ID" value="NZ_RIBZ01000103.1"/>
</dbReference>
<keyword evidence="3" id="KW-1185">Reference proteome</keyword>
<name>A0A3M8WQE2_9ACTN</name>
<sequence>MNTSTRHQVHISRDGQLHIDGEPQVVPDGVDPSQVVVQALHIEAAGSGLPALVQVEDERSNSHFDMQVMPDGTTQATGAPPAVPQPVPAESGEQTGSLFDRLAAAQAAGRAHDFDTAKTTADDILQQLTAEQGDTAAGTLEAAQFRADLAYLSGEYAFATASWTWLALAWLDRLGPGKRRTQVAAQNAAQAWMQLPPHEAAPLASDLVNMLLEVTAPERTATMRAQIAERLEQLNN</sequence>
<evidence type="ECO:0000313" key="2">
    <source>
        <dbReference type="EMBL" id="RNG32186.1"/>
    </source>
</evidence>
<accession>A0A3M8WQE2</accession>
<dbReference type="Proteomes" id="UP000275401">
    <property type="component" value="Unassembled WGS sequence"/>
</dbReference>
<gene>
    <name evidence="2" type="ORF">EEJ42_08145</name>
</gene>
<reference evidence="2 3" key="1">
    <citation type="submission" date="2018-11" db="EMBL/GenBank/DDBJ databases">
        <title>The Potential of Streptomyces as Biocontrol Agents against the Tomato grey mould, Botrytis cinerea (Gray mold) Frontiers in Microbiology.</title>
        <authorList>
            <person name="Li D."/>
        </authorList>
    </citation>
    <scope>NUCLEOTIDE SEQUENCE [LARGE SCALE GENOMIC DNA]</scope>
    <source>
        <strain evidence="2 3">NEAU-LD23</strain>
    </source>
</reference>
<organism evidence="2 3">
    <name type="scientific">Streptomyces botrytidirepellens</name>
    <dbReference type="NCBI Taxonomy" id="2486417"/>
    <lineage>
        <taxon>Bacteria</taxon>
        <taxon>Bacillati</taxon>
        <taxon>Actinomycetota</taxon>
        <taxon>Actinomycetes</taxon>
        <taxon>Kitasatosporales</taxon>
        <taxon>Streptomycetaceae</taxon>
        <taxon>Streptomyces</taxon>
    </lineage>
</organism>
<dbReference type="AlphaFoldDB" id="A0A3M8WQE2"/>
<feature type="region of interest" description="Disordered" evidence="1">
    <location>
        <begin position="1"/>
        <end position="22"/>
    </location>
</feature>
<feature type="compositionally biased region" description="Basic and acidic residues" evidence="1">
    <location>
        <begin position="11"/>
        <end position="21"/>
    </location>
</feature>
<dbReference type="EMBL" id="RIBZ01000103">
    <property type="protein sequence ID" value="RNG32186.1"/>
    <property type="molecule type" value="Genomic_DNA"/>
</dbReference>
<feature type="region of interest" description="Disordered" evidence="1">
    <location>
        <begin position="64"/>
        <end position="93"/>
    </location>
</feature>
<protein>
    <submittedName>
        <fullName evidence="2">Uncharacterized protein</fullName>
    </submittedName>
</protein>